<keyword evidence="2" id="KW-1185">Reference proteome</keyword>
<protein>
    <submittedName>
        <fullName evidence="1">Uncharacterized protein</fullName>
    </submittedName>
</protein>
<name>A0A4S8Q8E8_9ACTN</name>
<dbReference type="AlphaFoldDB" id="A0A4S8Q8E8"/>
<evidence type="ECO:0000313" key="1">
    <source>
        <dbReference type="EMBL" id="THV39661.1"/>
    </source>
</evidence>
<comment type="caution">
    <text evidence="1">The sequence shown here is derived from an EMBL/GenBank/DDBJ whole genome shotgun (WGS) entry which is preliminary data.</text>
</comment>
<dbReference type="RefSeq" id="WP_136535828.1">
    <property type="nucleotide sequence ID" value="NZ_STGY01000065.1"/>
</dbReference>
<reference evidence="1 2" key="2">
    <citation type="submission" date="2019-05" db="EMBL/GenBank/DDBJ databases">
        <title>Glycomyces buryatensis sp. nov.</title>
        <authorList>
            <person name="Nikitina E."/>
        </authorList>
    </citation>
    <scope>NUCLEOTIDE SEQUENCE [LARGE SCALE GENOMIC DNA]</scope>
    <source>
        <strain evidence="1 2">18</strain>
    </source>
</reference>
<dbReference type="EMBL" id="STGY01000065">
    <property type="protein sequence ID" value="THV39661.1"/>
    <property type="molecule type" value="Genomic_DNA"/>
</dbReference>
<evidence type="ECO:0000313" key="2">
    <source>
        <dbReference type="Proteomes" id="UP000308760"/>
    </source>
</evidence>
<accession>A0A4S8Q8E8</accession>
<sequence length="93" mass="10438">MSNKTSTRRTTVTVALKKGPVLTVEDPEVYKVEGTILTLGESSRAMRLPLDTITSITVAPRKPDVVDELMKLYTDALKRSPYSAYTYNTSLRW</sequence>
<gene>
    <name evidence="1" type="ORF">FAB82_17485</name>
</gene>
<dbReference type="Proteomes" id="UP000308760">
    <property type="component" value="Unassembled WGS sequence"/>
</dbReference>
<proteinExistence type="predicted"/>
<reference evidence="2" key="1">
    <citation type="submission" date="2019-04" db="EMBL/GenBank/DDBJ databases">
        <title>Nocardioides xinjiangensis sp. nov.</title>
        <authorList>
            <person name="Liu S."/>
        </authorList>
    </citation>
    <scope>NUCLEOTIDE SEQUENCE [LARGE SCALE GENOMIC DNA]</scope>
    <source>
        <strain evidence="2">18</strain>
    </source>
</reference>
<organism evidence="1 2">
    <name type="scientific">Glycomyces buryatensis</name>
    <dbReference type="NCBI Taxonomy" id="2570927"/>
    <lineage>
        <taxon>Bacteria</taxon>
        <taxon>Bacillati</taxon>
        <taxon>Actinomycetota</taxon>
        <taxon>Actinomycetes</taxon>
        <taxon>Glycomycetales</taxon>
        <taxon>Glycomycetaceae</taxon>
        <taxon>Glycomyces</taxon>
    </lineage>
</organism>